<protein>
    <submittedName>
        <fullName evidence="2">M16 family metallopeptidase</fullName>
    </submittedName>
</protein>
<dbReference type="Proteomes" id="UP001597073">
    <property type="component" value="Unassembled WGS sequence"/>
</dbReference>
<feature type="domain" description="Peptidase M16 C-terminal" evidence="1">
    <location>
        <begin position="183"/>
        <end position="358"/>
    </location>
</feature>
<name>A0ABW2ZLW0_9SPHI</name>
<dbReference type="EMBL" id="JBHTIA010000026">
    <property type="protein sequence ID" value="MFD0767230.1"/>
    <property type="molecule type" value="Genomic_DNA"/>
</dbReference>
<evidence type="ECO:0000313" key="3">
    <source>
        <dbReference type="Proteomes" id="UP001597073"/>
    </source>
</evidence>
<dbReference type="PANTHER" id="PTHR11851">
    <property type="entry name" value="METALLOPROTEASE"/>
    <property type="match status" value="1"/>
</dbReference>
<dbReference type="Gene3D" id="3.30.830.10">
    <property type="entry name" value="Metalloenzyme, LuxS/M16 peptidase-like"/>
    <property type="match status" value="2"/>
</dbReference>
<dbReference type="InterPro" id="IPR050361">
    <property type="entry name" value="MPP/UQCRC_Complex"/>
</dbReference>
<dbReference type="SUPFAM" id="SSF63411">
    <property type="entry name" value="LuxS/MPP-like metallohydrolase"/>
    <property type="match status" value="2"/>
</dbReference>
<organism evidence="2 3">
    <name type="scientific">Mucilaginibacter lutimaris</name>
    <dbReference type="NCBI Taxonomy" id="931629"/>
    <lineage>
        <taxon>Bacteria</taxon>
        <taxon>Pseudomonadati</taxon>
        <taxon>Bacteroidota</taxon>
        <taxon>Sphingobacteriia</taxon>
        <taxon>Sphingobacteriales</taxon>
        <taxon>Sphingobacteriaceae</taxon>
        <taxon>Mucilaginibacter</taxon>
    </lineage>
</organism>
<evidence type="ECO:0000259" key="1">
    <source>
        <dbReference type="Pfam" id="PF05193"/>
    </source>
</evidence>
<sequence>MMQLDRKTPPQFNGVENITLIRPKATELDNGAKIFTFNSGDLDLVRIEWIFNNLRFNPAKPLLNVAVNTMLTEGTSTLTAAQIADKIDFYGAFLQVDFSYDHSQVTLYTLTKHLNSTLPVIKDILTDSIFPEKELQTFVRNQQQKLQVSLQKNDFVARREFNKALYGETIYGLAAQPEDFQSLKREDLVAQFHEMYQPANCNIIIAGKADPQILEAVTKTFEGAWGEVTVPADTAQPELQPSAQRFIYKEKADALQSAIRIGTPFVNRTHPDFPALQVLNTVLGGYFGSRLMANIREDKGYTYGIGSGMSSFKQTGSFFIASEVGADVCKAAVSEIEKEVNLLKTDLIPEEELSLVRNFMLGSLLGSLENVLSHADKFKNLYFAGLDYDYYDRYTQTVKNITAQELKTLANKYFDFENFYKVIVGKY</sequence>
<dbReference type="InterPro" id="IPR011249">
    <property type="entry name" value="Metalloenz_LuxS/M16"/>
</dbReference>
<reference evidence="3" key="1">
    <citation type="journal article" date="2019" name="Int. J. Syst. Evol. Microbiol.">
        <title>The Global Catalogue of Microorganisms (GCM) 10K type strain sequencing project: providing services to taxonomists for standard genome sequencing and annotation.</title>
        <authorList>
            <consortium name="The Broad Institute Genomics Platform"/>
            <consortium name="The Broad Institute Genome Sequencing Center for Infectious Disease"/>
            <person name="Wu L."/>
            <person name="Ma J."/>
        </authorList>
    </citation>
    <scope>NUCLEOTIDE SEQUENCE [LARGE SCALE GENOMIC DNA]</scope>
    <source>
        <strain evidence="3">CCUG 60742</strain>
    </source>
</reference>
<gene>
    <name evidence="2" type="ORF">ACFQZI_20410</name>
</gene>
<accession>A0ABW2ZLW0</accession>
<dbReference type="RefSeq" id="WP_377145818.1">
    <property type="nucleotide sequence ID" value="NZ_JBHTIA010000026.1"/>
</dbReference>
<dbReference type="PANTHER" id="PTHR11851:SF224">
    <property type="entry name" value="PROCESSING PROTEASE"/>
    <property type="match status" value="1"/>
</dbReference>
<dbReference type="InterPro" id="IPR007863">
    <property type="entry name" value="Peptidase_M16_C"/>
</dbReference>
<keyword evidence="3" id="KW-1185">Reference proteome</keyword>
<evidence type="ECO:0000313" key="2">
    <source>
        <dbReference type="EMBL" id="MFD0767230.1"/>
    </source>
</evidence>
<proteinExistence type="predicted"/>
<comment type="caution">
    <text evidence="2">The sequence shown here is derived from an EMBL/GenBank/DDBJ whole genome shotgun (WGS) entry which is preliminary data.</text>
</comment>
<dbReference type="Pfam" id="PF05193">
    <property type="entry name" value="Peptidase_M16_C"/>
    <property type="match status" value="1"/>
</dbReference>